<sequence length="276" mass="31953">MDDYKLKQELFYMVTLDSKYDFTRMEVVESILRLENERQILVSVFGRRFKSRIFDIAAGTKTGDDCVICGKPAEDHVICHNCMESILNSDYAKSKLKIKEKSKTGFSLNFKHFSINLNRKKIALGLLTVFLVVLLFFQLWILSLWRSIPDINPIQEAVVSSNELVPVSNETEAEAQLLLDFPEEQGYTVTFGRMDREYVGRFLIDKGQCCEEIEENLSDEERYDYFFSEDVYIFYISCQDDVSSRIGLAEVNSDGAIIVMGSFNDGRDTDKHYKYR</sequence>
<proteinExistence type="predicted"/>
<dbReference type="Proteomes" id="UP000327030">
    <property type="component" value="Chromosome 1"/>
</dbReference>
<reference evidence="3" key="1">
    <citation type="submission" date="2019-08" db="EMBL/GenBank/DDBJ databases">
        <title>Complete Genome Sequence of the Polysaccharide-Degrading Rumen Bacterium Pseudobutyrivibrio xylanivorans MA3014.</title>
        <authorList>
            <person name="Palevich N."/>
            <person name="Maclean P.H."/>
            <person name="Kelly W.J."/>
            <person name="Leahy S.C."/>
            <person name="Rakonjac J."/>
            <person name="Attwood G.T."/>
        </authorList>
    </citation>
    <scope>NUCLEOTIDE SEQUENCE [LARGE SCALE GENOMIC DNA]</scope>
    <source>
        <strain evidence="3">MA3014</strain>
    </source>
</reference>
<keyword evidence="1" id="KW-0472">Membrane</keyword>
<dbReference type="OrthoDB" id="2066371at2"/>
<dbReference type="EMBL" id="CP043028">
    <property type="protein sequence ID" value="QFJ55418.1"/>
    <property type="molecule type" value="Genomic_DNA"/>
</dbReference>
<keyword evidence="1" id="KW-0812">Transmembrane</keyword>
<keyword evidence="1" id="KW-1133">Transmembrane helix</keyword>
<dbReference type="KEGG" id="pxv:FXF36_11355"/>
<evidence type="ECO:0000313" key="3">
    <source>
        <dbReference type="Proteomes" id="UP000327030"/>
    </source>
</evidence>
<feature type="transmembrane region" description="Helical" evidence="1">
    <location>
        <begin position="122"/>
        <end position="145"/>
    </location>
</feature>
<dbReference type="AlphaFoldDB" id="A0A5P6VT02"/>
<dbReference type="RefSeq" id="WP_151624174.1">
    <property type="nucleotide sequence ID" value="NZ_CP043028.1"/>
</dbReference>
<organism evidence="2 3">
    <name type="scientific">Pseudobutyrivibrio xylanivorans</name>
    <dbReference type="NCBI Taxonomy" id="185007"/>
    <lineage>
        <taxon>Bacteria</taxon>
        <taxon>Bacillati</taxon>
        <taxon>Bacillota</taxon>
        <taxon>Clostridia</taxon>
        <taxon>Lachnospirales</taxon>
        <taxon>Lachnospiraceae</taxon>
        <taxon>Pseudobutyrivibrio</taxon>
    </lineage>
</organism>
<gene>
    <name evidence="2" type="ORF">FXF36_11355</name>
</gene>
<protein>
    <submittedName>
        <fullName evidence="2">Uncharacterized protein</fullName>
    </submittedName>
</protein>
<evidence type="ECO:0000313" key="2">
    <source>
        <dbReference type="EMBL" id="QFJ55418.1"/>
    </source>
</evidence>
<name>A0A5P6VT02_PSEXY</name>
<evidence type="ECO:0000256" key="1">
    <source>
        <dbReference type="SAM" id="Phobius"/>
    </source>
</evidence>
<accession>A0A5P6VT02</accession>